<dbReference type="Pfam" id="PF13004">
    <property type="entry name" value="BACON"/>
    <property type="match status" value="1"/>
</dbReference>
<dbReference type="Gene3D" id="2.160.20.10">
    <property type="entry name" value="Single-stranded right-handed beta-helix, Pectin lyase-like"/>
    <property type="match status" value="1"/>
</dbReference>
<organism evidence="3 4">
    <name type="scientific">Sphingobacterium chuzhouense</name>
    <dbReference type="NCBI Taxonomy" id="1742264"/>
    <lineage>
        <taxon>Bacteria</taxon>
        <taxon>Pseudomonadati</taxon>
        <taxon>Bacteroidota</taxon>
        <taxon>Sphingobacteriia</taxon>
        <taxon>Sphingobacteriales</taxon>
        <taxon>Sphingobacteriaceae</taxon>
        <taxon>Sphingobacterium</taxon>
    </lineage>
</organism>
<accession>A0ABR7XN96</accession>
<evidence type="ECO:0000313" key="3">
    <source>
        <dbReference type="EMBL" id="MBD1420646.1"/>
    </source>
</evidence>
<dbReference type="Proteomes" id="UP000651112">
    <property type="component" value="Unassembled WGS sequence"/>
</dbReference>
<feature type="signal peptide" evidence="1">
    <location>
        <begin position="1"/>
        <end position="23"/>
    </location>
</feature>
<dbReference type="PROSITE" id="PS51257">
    <property type="entry name" value="PROKAR_LIPOPROTEIN"/>
    <property type="match status" value="1"/>
</dbReference>
<evidence type="ECO:0000256" key="1">
    <source>
        <dbReference type="SAM" id="SignalP"/>
    </source>
</evidence>
<dbReference type="InterPro" id="IPR012334">
    <property type="entry name" value="Pectin_lyas_fold"/>
</dbReference>
<dbReference type="EMBL" id="JACNYL010000001">
    <property type="protein sequence ID" value="MBD1420646.1"/>
    <property type="molecule type" value="Genomic_DNA"/>
</dbReference>
<keyword evidence="4" id="KW-1185">Reference proteome</keyword>
<keyword evidence="1" id="KW-0732">Signal</keyword>
<reference evidence="3 4" key="1">
    <citation type="submission" date="2020-08" db="EMBL/GenBank/DDBJ databases">
        <title>Sphingobacterium sp. DN00404 isolated from aquaculture water.</title>
        <authorList>
            <person name="Zhang M."/>
        </authorList>
    </citation>
    <scope>NUCLEOTIDE SEQUENCE [LARGE SCALE GENOMIC DNA]</scope>
    <source>
        <strain evidence="3 4">KCTC 42746</strain>
    </source>
</reference>
<sequence length="569" mass="60476">MNRIKKQHIVKQLCILLLLVATALSCKKDEKFNDELIVNGDRLEVSSGGGSYVLDIVTTATYEASADVNWITIENNTGEKGKHKIALTVDRNDDNERTGTITIRSGNAEIREIIVMQESGAVNVIYVKENGAGDGSSWESATDLQTALTQATSGSEIHIAAGTYRPTQTITNGDEDDEADNTFEINKNIKLVGGYPVNATASSTPDAAQNLTIFSGKLNSGTEVYHVVTVTAPKVDDMQVEIQGVTIRDGNTSDRSTRITVNDIGYTRGYGGGMNIGGSKIVLRQVIVTENKATDRVGSQGYATGMFVHSGAELYMFDSHVTKNEGFGNGGGLWLDRSNAYMYNSTFNDNTTTGTAGAVHGYPDTDIYMYNCVISGNRNNAYGAGFYVRQNSNGYLVNCLITDNISTSANGGGGVMLYNNTEVHLINTTVVGNEAAGPGGGVYRRNNINHLTVVNSIISGNKQVSSSGDIDAFEEGAVAPVIKNSAIGTAIYSAGGTVQSGEAFNASTMLSNQFLPIGSNNPALTFGMSSTALKDLANEYNPALDENLIVQDLHGNDRGSKTTMGAIVE</sequence>
<gene>
    <name evidence="3" type="ORF">H8B21_03585</name>
</gene>
<evidence type="ECO:0000259" key="2">
    <source>
        <dbReference type="Pfam" id="PF13004"/>
    </source>
</evidence>
<feature type="domain" description="BACON" evidence="2">
    <location>
        <begin position="63"/>
        <end position="118"/>
    </location>
</feature>
<protein>
    <recommendedName>
        <fullName evidence="2">BACON domain-containing protein</fullName>
    </recommendedName>
</protein>
<comment type="caution">
    <text evidence="3">The sequence shown here is derived from an EMBL/GenBank/DDBJ whole genome shotgun (WGS) entry which is preliminary data.</text>
</comment>
<proteinExistence type="predicted"/>
<dbReference type="SUPFAM" id="SSF51126">
    <property type="entry name" value="Pectin lyase-like"/>
    <property type="match status" value="1"/>
</dbReference>
<dbReference type="InterPro" id="IPR013783">
    <property type="entry name" value="Ig-like_fold"/>
</dbReference>
<feature type="chain" id="PRO_5045243087" description="BACON domain-containing protein" evidence="1">
    <location>
        <begin position="24"/>
        <end position="569"/>
    </location>
</feature>
<dbReference type="CDD" id="cd14948">
    <property type="entry name" value="BACON"/>
    <property type="match status" value="1"/>
</dbReference>
<dbReference type="RefSeq" id="WP_190312394.1">
    <property type="nucleotide sequence ID" value="NZ_JACNYL010000001.1"/>
</dbReference>
<dbReference type="Gene3D" id="2.60.40.10">
    <property type="entry name" value="Immunoglobulins"/>
    <property type="match status" value="1"/>
</dbReference>
<dbReference type="InterPro" id="IPR024361">
    <property type="entry name" value="BACON"/>
</dbReference>
<evidence type="ECO:0000313" key="4">
    <source>
        <dbReference type="Proteomes" id="UP000651112"/>
    </source>
</evidence>
<dbReference type="InterPro" id="IPR011050">
    <property type="entry name" value="Pectin_lyase_fold/virulence"/>
</dbReference>
<name>A0ABR7XN96_9SPHI</name>